<dbReference type="InterPro" id="IPR013830">
    <property type="entry name" value="SGNH_hydro"/>
</dbReference>
<evidence type="ECO:0000313" key="2">
    <source>
        <dbReference type="EMBL" id="UNP30938.1"/>
    </source>
</evidence>
<dbReference type="GO" id="GO:0016787">
    <property type="term" value="F:hydrolase activity"/>
    <property type="evidence" value="ECO:0007669"/>
    <property type="project" value="UniProtKB-KW"/>
</dbReference>
<evidence type="ECO:0000313" key="3">
    <source>
        <dbReference type="Proteomes" id="UP000829194"/>
    </source>
</evidence>
<sequence>MRRAIRLKEWGIGIDVQRTPDAGAIERSDPTLGADTVRFRTDADGFIASGFAHAPGDDDIIVLGDSVVECMFLHEGRRLSDRCELALRRRGIAARVRNGGASGTTSLHLLNMILAKIVPLRPRALVMLSGVIDIDVSLKSGGFWSRDAYLNPLKCEPEPPPGAVEPLVAMDLSDRTRMLELIGETCDRFGLPLAFATFAHRGRDDYAIARGAWFEELSAKRRAVNANTRSYCAAAGRACIDLENQFAGRADLFYDQFHLNHEGARVIGEALAERLAGLFFASVPGRLNPRDGSAPASPAAIRS</sequence>
<dbReference type="Pfam" id="PF13472">
    <property type="entry name" value="Lipase_GDSL_2"/>
    <property type="match status" value="1"/>
</dbReference>
<dbReference type="RefSeq" id="WP_148648776.1">
    <property type="nucleotide sequence ID" value="NZ_CP011131.1"/>
</dbReference>
<protein>
    <submittedName>
        <fullName evidence="2">SGNH/GDSL hydrolase family protein</fullName>
    </submittedName>
</protein>
<dbReference type="Proteomes" id="UP000829194">
    <property type="component" value="Chromosome"/>
</dbReference>
<name>A0ABY3XH47_9GAMM</name>
<dbReference type="InterPro" id="IPR036514">
    <property type="entry name" value="SGNH_hydro_sf"/>
</dbReference>
<feature type="domain" description="SGNH hydrolase-type esterase" evidence="1">
    <location>
        <begin position="62"/>
        <end position="265"/>
    </location>
</feature>
<reference evidence="2 3" key="1">
    <citation type="submission" date="2022-03" db="EMBL/GenBank/DDBJ databases">
        <title>Complete genome sequence of Lysobacter capsici VKM B-2533 and Lysobacter gummosus 10.1.1, promising sources of lytic agents.</title>
        <authorList>
            <person name="Tarlachkov S.V."/>
            <person name="Kudryakova I.V."/>
            <person name="Afoshin A.S."/>
            <person name="Leontyevskaya E.A."/>
            <person name="Leontyevskaya N.V."/>
        </authorList>
    </citation>
    <scope>NUCLEOTIDE SEQUENCE [LARGE SCALE GENOMIC DNA]</scope>
    <source>
        <strain evidence="2 3">10.1.1</strain>
    </source>
</reference>
<keyword evidence="3" id="KW-1185">Reference proteome</keyword>
<proteinExistence type="predicted"/>
<gene>
    <name evidence="2" type="ORF">MOV92_06710</name>
</gene>
<keyword evidence="2" id="KW-0378">Hydrolase</keyword>
<dbReference type="SUPFAM" id="SSF52266">
    <property type="entry name" value="SGNH hydrolase"/>
    <property type="match status" value="1"/>
</dbReference>
<evidence type="ECO:0000259" key="1">
    <source>
        <dbReference type="Pfam" id="PF13472"/>
    </source>
</evidence>
<dbReference type="EMBL" id="CP093547">
    <property type="protein sequence ID" value="UNP30938.1"/>
    <property type="molecule type" value="Genomic_DNA"/>
</dbReference>
<organism evidence="2 3">
    <name type="scientific">Lysobacter gummosus</name>
    <dbReference type="NCBI Taxonomy" id="262324"/>
    <lineage>
        <taxon>Bacteria</taxon>
        <taxon>Pseudomonadati</taxon>
        <taxon>Pseudomonadota</taxon>
        <taxon>Gammaproteobacteria</taxon>
        <taxon>Lysobacterales</taxon>
        <taxon>Lysobacteraceae</taxon>
        <taxon>Lysobacter</taxon>
    </lineage>
</organism>
<dbReference type="Gene3D" id="3.40.50.1110">
    <property type="entry name" value="SGNH hydrolase"/>
    <property type="match status" value="1"/>
</dbReference>
<accession>A0ABY3XH47</accession>